<feature type="transmembrane region" description="Helical" evidence="1">
    <location>
        <begin position="75"/>
        <end position="94"/>
    </location>
</feature>
<evidence type="ECO:0000256" key="1">
    <source>
        <dbReference type="SAM" id="Phobius"/>
    </source>
</evidence>
<evidence type="ECO:0000313" key="2">
    <source>
        <dbReference type="EMBL" id="KAK7600735.1"/>
    </source>
</evidence>
<organism evidence="2 3">
    <name type="scientific">Parthenolecanium corni</name>
    <dbReference type="NCBI Taxonomy" id="536013"/>
    <lineage>
        <taxon>Eukaryota</taxon>
        <taxon>Metazoa</taxon>
        <taxon>Ecdysozoa</taxon>
        <taxon>Arthropoda</taxon>
        <taxon>Hexapoda</taxon>
        <taxon>Insecta</taxon>
        <taxon>Pterygota</taxon>
        <taxon>Neoptera</taxon>
        <taxon>Paraneoptera</taxon>
        <taxon>Hemiptera</taxon>
        <taxon>Sternorrhyncha</taxon>
        <taxon>Coccoidea</taxon>
        <taxon>Coccidae</taxon>
        <taxon>Parthenolecanium</taxon>
    </lineage>
</organism>
<name>A0AAN9TKF4_9HEMI</name>
<dbReference type="AlphaFoldDB" id="A0AAN9TKF4"/>
<proteinExistence type="predicted"/>
<keyword evidence="1" id="KW-1133">Transmembrane helix</keyword>
<accession>A0AAN9TKF4</accession>
<sequence length="104" mass="12003">MVDEITRKSGWRSIRRHLDLDASLRKGPGGVIYDILRPFNCRVEYDAAPPGPWSADCGAVLGEVQCRDETRKRDISLYSVSQYLYLYILYSVLVRDEYGERGER</sequence>
<dbReference type="EMBL" id="JBBCAQ010000013">
    <property type="protein sequence ID" value="KAK7600735.1"/>
    <property type="molecule type" value="Genomic_DNA"/>
</dbReference>
<evidence type="ECO:0000313" key="3">
    <source>
        <dbReference type="Proteomes" id="UP001367676"/>
    </source>
</evidence>
<gene>
    <name evidence="2" type="ORF">V9T40_009873</name>
</gene>
<reference evidence="2 3" key="1">
    <citation type="submission" date="2024-03" db="EMBL/GenBank/DDBJ databases">
        <title>Adaptation during the transition from Ophiocordyceps entomopathogen to insect associate is accompanied by gene loss and intensified selection.</title>
        <authorList>
            <person name="Ward C.M."/>
            <person name="Onetto C.A."/>
            <person name="Borneman A.R."/>
        </authorList>
    </citation>
    <scope>NUCLEOTIDE SEQUENCE [LARGE SCALE GENOMIC DNA]</scope>
    <source>
        <strain evidence="2">AWRI1</strain>
        <tissue evidence="2">Single Adult Female</tissue>
    </source>
</reference>
<keyword evidence="1" id="KW-0472">Membrane</keyword>
<dbReference type="Proteomes" id="UP001367676">
    <property type="component" value="Unassembled WGS sequence"/>
</dbReference>
<comment type="caution">
    <text evidence="2">The sequence shown here is derived from an EMBL/GenBank/DDBJ whole genome shotgun (WGS) entry which is preliminary data.</text>
</comment>
<protein>
    <submittedName>
        <fullName evidence="2">Uncharacterized protein</fullName>
    </submittedName>
</protein>
<keyword evidence="3" id="KW-1185">Reference proteome</keyword>
<keyword evidence="1" id="KW-0812">Transmembrane</keyword>